<evidence type="ECO:0000256" key="3">
    <source>
        <dbReference type="ARBA" id="ARBA00022989"/>
    </source>
</evidence>
<name>A0ABR3XL95_9EURO</name>
<accession>A0ABR3XL95</accession>
<keyword evidence="2 5" id="KW-0812">Transmembrane</keyword>
<evidence type="ECO:0000256" key="1">
    <source>
        <dbReference type="ARBA" id="ARBA00004141"/>
    </source>
</evidence>
<dbReference type="PANTHER" id="PTHR23502:SF47">
    <property type="entry name" value="MAJOR FACILITATOR SUPERFAMILY (MFS) PROFILE DOMAIN-CONTAINING PROTEIN-RELATED"/>
    <property type="match status" value="1"/>
</dbReference>
<feature type="transmembrane region" description="Helical" evidence="5">
    <location>
        <begin position="478"/>
        <end position="500"/>
    </location>
</feature>
<feature type="transmembrane region" description="Helical" evidence="5">
    <location>
        <begin position="186"/>
        <end position="208"/>
    </location>
</feature>
<feature type="transmembrane region" description="Helical" evidence="5">
    <location>
        <begin position="93"/>
        <end position="112"/>
    </location>
</feature>
<evidence type="ECO:0000256" key="5">
    <source>
        <dbReference type="SAM" id="Phobius"/>
    </source>
</evidence>
<comment type="caution">
    <text evidence="7">The sequence shown here is derived from an EMBL/GenBank/DDBJ whole genome shotgun (WGS) entry which is preliminary data.</text>
</comment>
<evidence type="ECO:0000256" key="2">
    <source>
        <dbReference type="ARBA" id="ARBA00022692"/>
    </source>
</evidence>
<dbReference type="SUPFAM" id="SSF103473">
    <property type="entry name" value="MFS general substrate transporter"/>
    <property type="match status" value="1"/>
</dbReference>
<comment type="subcellular location">
    <subcellularLocation>
        <location evidence="1">Membrane</location>
        <topology evidence="1">Multi-pass membrane protein</topology>
    </subcellularLocation>
</comment>
<organism evidence="7 8">
    <name type="scientific">Paecilomyces lecythidis</name>
    <dbReference type="NCBI Taxonomy" id="3004212"/>
    <lineage>
        <taxon>Eukaryota</taxon>
        <taxon>Fungi</taxon>
        <taxon>Dikarya</taxon>
        <taxon>Ascomycota</taxon>
        <taxon>Pezizomycotina</taxon>
        <taxon>Eurotiomycetes</taxon>
        <taxon>Eurotiomycetidae</taxon>
        <taxon>Eurotiales</taxon>
        <taxon>Thermoascaceae</taxon>
        <taxon>Paecilomyces</taxon>
    </lineage>
</organism>
<dbReference type="Pfam" id="PF07690">
    <property type="entry name" value="MFS_1"/>
    <property type="match status" value="1"/>
</dbReference>
<dbReference type="Gene3D" id="1.20.1250.20">
    <property type="entry name" value="MFS general substrate transporter like domains"/>
    <property type="match status" value="1"/>
</dbReference>
<evidence type="ECO:0000313" key="7">
    <source>
        <dbReference type="EMBL" id="KAL1876756.1"/>
    </source>
</evidence>
<feature type="transmembrane region" description="Helical" evidence="5">
    <location>
        <begin position="220"/>
        <end position="242"/>
    </location>
</feature>
<dbReference type="PROSITE" id="PS50850">
    <property type="entry name" value="MFS"/>
    <property type="match status" value="1"/>
</dbReference>
<evidence type="ECO:0000256" key="4">
    <source>
        <dbReference type="ARBA" id="ARBA00023136"/>
    </source>
</evidence>
<feature type="domain" description="Major facilitator superfamily (MFS) profile" evidence="6">
    <location>
        <begin position="95"/>
        <end position="515"/>
    </location>
</feature>
<dbReference type="Proteomes" id="UP001583193">
    <property type="component" value="Unassembled WGS sequence"/>
</dbReference>
<dbReference type="InterPro" id="IPR036259">
    <property type="entry name" value="MFS_trans_sf"/>
</dbReference>
<dbReference type="InterPro" id="IPR020846">
    <property type="entry name" value="MFS_dom"/>
</dbReference>
<feature type="transmembrane region" description="Helical" evidence="5">
    <location>
        <begin position="254"/>
        <end position="271"/>
    </location>
</feature>
<dbReference type="EMBL" id="JAVDPF010000015">
    <property type="protein sequence ID" value="KAL1876756.1"/>
    <property type="molecule type" value="Genomic_DNA"/>
</dbReference>
<feature type="transmembrane region" description="Helical" evidence="5">
    <location>
        <begin position="160"/>
        <end position="179"/>
    </location>
</feature>
<keyword evidence="4 5" id="KW-0472">Membrane</keyword>
<feature type="transmembrane region" description="Helical" evidence="5">
    <location>
        <begin position="434"/>
        <end position="458"/>
    </location>
</feature>
<proteinExistence type="predicted"/>
<protein>
    <recommendedName>
        <fullName evidence="6">Major facilitator superfamily (MFS) profile domain-containing protein</fullName>
    </recommendedName>
</protein>
<dbReference type="InterPro" id="IPR011701">
    <property type="entry name" value="MFS"/>
</dbReference>
<keyword evidence="3 5" id="KW-1133">Transmembrane helix</keyword>
<gene>
    <name evidence="7" type="ORF">Plec18167_005164</name>
</gene>
<evidence type="ECO:0000259" key="6">
    <source>
        <dbReference type="PROSITE" id="PS50850"/>
    </source>
</evidence>
<feature type="transmembrane region" description="Helical" evidence="5">
    <location>
        <begin position="328"/>
        <end position="347"/>
    </location>
</feature>
<dbReference type="PANTHER" id="PTHR23502">
    <property type="entry name" value="MAJOR FACILITATOR SUPERFAMILY"/>
    <property type="match status" value="1"/>
</dbReference>
<reference evidence="7 8" key="1">
    <citation type="journal article" date="2024" name="IMA Fungus">
        <title>IMA Genome - F19 : A genome assembly and annotation guide to empower mycologists, including annotated draft genome sequences of Ceratocystis pirilliformis, Diaporthe australafricana, Fusarium ophioides, Paecilomyces lecythidis, and Sporothrix stenoceras.</title>
        <authorList>
            <person name="Aylward J."/>
            <person name="Wilson A.M."/>
            <person name="Visagie C.M."/>
            <person name="Spraker J."/>
            <person name="Barnes I."/>
            <person name="Buitendag C."/>
            <person name="Ceriani C."/>
            <person name="Del Mar Angel L."/>
            <person name="du Plessis D."/>
            <person name="Fuchs T."/>
            <person name="Gasser K."/>
            <person name="Kramer D."/>
            <person name="Li W."/>
            <person name="Munsamy K."/>
            <person name="Piso A."/>
            <person name="Price J.L."/>
            <person name="Sonnekus B."/>
            <person name="Thomas C."/>
            <person name="van der Nest A."/>
            <person name="van Dijk A."/>
            <person name="van Heerden A."/>
            <person name="van Vuuren N."/>
            <person name="Yilmaz N."/>
            <person name="Duong T.A."/>
            <person name="van der Merwe N.A."/>
            <person name="Wingfield M.J."/>
            <person name="Wingfield B.D."/>
        </authorList>
    </citation>
    <scope>NUCLEOTIDE SEQUENCE [LARGE SCALE GENOMIC DNA]</scope>
    <source>
        <strain evidence="7 8">CMW 18167</strain>
    </source>
</reference>
<keyword evidence="8" id="KW-1185">Reference proteome</keyword>
<sequence length="515" mass="57507">MQSIRQYQKIQWQVRETLRHTDLAKLEQWVDAGSASEEESNGKLNASVPSLAPGIQVRRANPKSGHDHSTFIVGWEGDKDPMKPQNWSLTRRWMATVMLCLISIIVSAASSIDAAVTPQSSKAFHVGEAAGSLTTGCYLFGFAAGSLVAGSFSETFGRNIVYMATGALFMIFIMAKALAPNFGAALAFRFLTGLFGSTPLTCAGGSIADLWNPLEATFSLPFLTMVSYVGPMLGPVISAYMGESSVINWRWADWIMLIFAGLVMTLVFFFQPETYEPTLLGWKAAAFRKITGDNRFKSEPEATEHPSLWRRLRTSIYRPFLFTYTEPIIMLFTLYLIIIYIVLFTFMNGYPFIFQNVYGISEGLTNTLWVAQIIGDLAALPTIPLVYSWTKKEFQRCTAEGKPLKPEPHISIWSPIIGSVFFGYGLITVFTSTYLYIIFVYQIYAASALSFMTFGRYIVSGAMTVVAIPMYHNLGPHYTLTILACIAALMAPVPFLLYRYGHIVRRMSKRVQAKY</sequence>
<evidence type="ECO:0000313" key="8">
    <source>
        <dbReference type="Proteomes" id="UP001583193"/>
    </source>
</evidence>